<keyword evidence="1" id="KW-0175">Coiled coil</keyword>
<dbReference type="NCBIfam" id="TIGR03759">
    <property type="entry name" value="conj_TIGR03759"/>
    <property type="match status" value="1"/>
</dbReference>
<gene>
    <name evidence="3" type="ORF">ALO91_00943</name>
</gene>
<comment type="caution">
    <text evidence="3">The sequence shown here is derived from an EMBL/GenBank/DDBJ whole genome shotgun (WGS) entry which is preliminary data.</text>
</comment>
<dbReference type="AlphaFoldDB" id="A0A0L8IQZ9"/>
<keyword evidence="2" id="KW-0732">Signal</keyword>
<dbReference type="EMBL" id="LJPM01000142">
    <property type="protein sequence ID" value="KPW23720.1"/>
    <property type="molecule type" value="Genomic_DNA"/>
</dbReference>
<dbReference type="RefSeq" id="WP_004407586.1">
    <property type="nucleotide sequence ID" value="NZ_LGAR01000114.1"/>
</dbReference>
<protein>
    <recommendedName>
        <fullName evidence="5">TIGR03759 family integrating conjugative element protein</fullName>
    </recommendedName>
</protein>
<accession>A0A0L8IQZ9</accession>
<feature type="signal peptide" evidence="2">
    <location>
        <begin position="1"/>
        <end position="21"/>
    </location>
</feature>
<evidence type="ECO:0000313" key="3">
    <source>
        <dbReference type="EMBL" id="KPW23720.1"/>
    </source>
</evidence>
<feature type="chain" id="PRO_5009783686" description="TIGR03759 family integrating conjugative element protein" evidence="2">
    <location>
        <begin position="22"/>
        <end position="237"/>
    </location>
</feature>
<evidence type="ECO:0000256" key="2">
    <source>
        <dbReference type="SAM" id="SignalP"/>
    </source>
</evidence>
<sequence>MKTFVSLSAWSMGCFCHLALAAPDISTANHTAPERQALRASAQHSQEIWGLTEQEWAKFESLQTGPRRYWSPQLDPLTTLGVEAETDQERQRYAELQVRLEAKRAERELAYQKAYTQAWAKLYPDLMPIQGMATTASTASQTATRSALFVKDDCDSCMNAAKHLQDQGTAFDLYLVGSDGDDDSVRRWAKAAGIVPANVQRRQITLNHDRGRWFSLGAFGSLPARFEQVDGQWQRIE</sequence>
<dbReference type="PATRIC" id="fig|199198.4.peg.2475"/>
<evidence type="ECO:0008006" key="5">
    <source>
        <dbReference type="Google" id="ProtNLM"/>
    </source>
</evidence>
<organism evidence="3 4">
    <name type="scientific">Pseudomonas syringae pv. aceris</name>
    <dbReference type="NCBI Taxonomy" id="199198"/>
    <lineage>
        <taxon>Bacteria</taxon>
        <taxon>Pseudomonadati</taxon>
        <taxon>Pseudomonadota</taxon>
        <taxon>Gammaproteobacteria</taxon>
        <taxon>Pseudomonadales</taxon>
        <taxon>Pseudomonadaceae</taxon>
        <taxon>Pseudomonas</taxon>
        <taxon>Pseudomonas syringae</taxon>
    </lineage>
</organism>
<feature type="coiled-coil region" evidence="1">
    <location>
        <begin position="86"/>
        <end position="113"/>
    </location>
</feature>
<evidence type="ECO:0000313" key="4">
    <source>
        <dbReference type="Proteomes" id="UP000050297"/>
    </source>
</evidence>
<evidence type="ECO:0000256" key="1">
    <source>
        <dbReference type="SAM" id="Coils"/>
    </source>
</evidence>
<proteinExistence type="predicted"/>
<dbReference type="InterPro" id="IPR022293">
    <property type="entry name" value="Integrating-conj_element"/>
</dbReference>
<reference evidence="3 4" key="1">
    <citation type="submission" date="2015-09" db="EMBL/GenBank/DDBJ databases">
        <title>Genome announcement of multiple Pseudomonas syringae strains.</title>
        <authorList>
            <person name="Thakur S."/>
            <person name="Wang P.W."/>
            <person name="Gong Y."/>
            <person name="Weir B.S."/>
            <person name="Guttman D.S."/>
        </authorList>
    </citation>
    <scope>NUCLEOTIDE SEQUENCE [LARGE SCALE GENOMIC DNA]</scope>
    <source>
        <strain evidence="3 4">ICMP2802</strain>
    </source>
</reference>
<name>A0A0L8IQZ9_PSESX</name>
<dbReference type="Proteomes" id="UP000050297">
    <property type="component" value="Unassembled WGS sequence"/>
</dbReference>